<dbReference type="InterPro" id="IPR011330">
    <property type="entry name" value="Glyco_hydro/deAcase_b/a-brl"/>
</dbReference>
<dbReference type="STRING" id="910347.SAMN05421773_101200"/>
<dbReference type="PANTHER" id="PTHR10587">
    <property type="entry name" value="GLYCOSYL TRANSFERASE-RELATED"/>
    <property type="match status" value="1"/>
</dbReference>
<evidence type="ECO:0000313" key="3">
    <source>
        <dbReference type="EMBL" id="SFB83704.1"/>
    </source>
</evidence>
<sequence>MHHPHMKIIVQIRSKPRYRVVAGVSGAAVLAVVCAAAVAPELVIAPLAGGGTSPSPAGAAKGATGDGARGADGGGAGGEEEVAGAAGPPPPAGAVQVIPHRIPARTAAEAMLGHAERLERAERLRATAARRWRVPELPPLAPPPPPEKVELKTEPGHIAGAGLPPVITRVPTDDKVVFLTIDDGAEKDPDLLRMMRELDIPYSSFVTDYVARDDYGYFRAMRRDGNHVHNHTVTHKELPRLSRAGQREEICDQQDNLEREIGERPALFRPPYGAYDESTLRAAAECGVQAVPLWAEEAFADRMEWGRADRRFHPGDIILTHFRGEDAWAGSMPDMIRLVLKTVAEQGFAIARLEDYI</sequence>
<name>A0A1I1E9D3_9ACTN</name>
<dbReference type="Pfam" id="PF01522">
    <property type="entry name" value="Polysacc_deac_1"/>
    <property type="match status" value="1"/>
</dbReference>
<dbReference type="CDD" id="cd10917">
    <property type="entry name" value="CE4_NodB_like_6s_7s"/>
    <property type="match status" value="1"/>
</dbReference>
<evidence type="ECO:0000256" key="1">
    <source>
        <dbReference type="SAM" id="MobiDB-lite"/>
    </source>
</evidence>
<feature type="region of interest" description="Disordered" evidence="1">
    <location>
        <begin position="49"/>
        <end position="96"/>
    </location>
</feature>
<dbReference type="SUPFAM" id="SSF88713">
    <property type="entry name" value="Glycoside hydrolase/deacetylase"/>
    <property type="match status" value="1"/>
</dbReference>
<dbReference type="EMBL" id="FOLM01000001">
    <property type="protein sequence ID" value="SFB83704.1"/>
    <property type="molecule type" value="Genomic_DNA"/>
</dbReference>
<feature type="domain" description="NodB homology" evidence="2">
    <location>
        <begin position="175"/>
        <end position="357"/>
    </location>
</feature>
<dbReference type="GO" id="GO:0005975">
    <property type="term" value="P:carbohydrate metabolic process"/>
    <property type="evidence" value="ECO:0007669"/>
    <property type="project" value="InterPro"/>
</dbReference>
<keyword evidence="4" id="KW-1185">Reference proteome</keyword>
<dbReference type="AlphaFoldDB" id="A0A1I1E9D3"/>
<gene>
    <name evidence="3" type="ORF">SAMN05421773_101200</name>
</gene>
<dbReference type="InterPro" id="IPR050248">
    <property type="entry name" value="Polysacc_deacetylase_ArnD"/>
</dbReference>
<evidence type="ECO:0000313" key="4">
    <source>
        <dbReference type="Proteomes" id="UP000199207"/>
    </source>
</evidence>
<accession>A0A1I1E9D3</accession>
<dbReference type="Gene3D" id="3.20.20.370">
    <property type="entry name" value="Glycoside hydrolase/deacetylase"/>
    <property type="match status" value="1"/>
</dbReference>
<feature type="compositionally biased region" description="Gly residues" evidence="1">
    <location>
        <begin position="64"/>
        <end position="77"/>
    </location>
</feature>
<evidence type="ECO:0000259" key="2">
    <source>
        <dbReference type="PROSITE" id="PS51677"/>
    </source>
</evidence>
<dbReference type="PROSITE" id="PS51677">
    <property type="entry name" value="NODB"/>
    <property type="match status" value="1"/>
</dbReference>
<reference evidence="3 4" key="1">
    <citation type="submission" date="2016-10" db="EMBL/GenBank/DDBJ databases">
        <authorList>
            <person name="de Groot N.N."/>
        </authorList>
    </citation>
    <scope>NUCLEOTIDE SEQUENCE [LARGE SCALE GENOMIC DNA]</scope>
    <source>
        <strain evidence="3 4">CGMCC 4.5739</strain>
    </source>
</reference>
<feature type="compositionally biased region" description="Low complexity" evidence="1">
    <location>
        <begin position="53"/>
        <end position="63"/>
    </location>
</feature>
<organism evidence="3 4">
    <name type="scientific">Streptomyces aidingensis</name>
    <dbReference type="NCBI Taxonomy" id="910347"/>
    <lineage>
        <taxon>Bacteria</taxon>
        <taxon>Bacillati</taxon>
        <taxon>Actinomycetota</taxon>
        <taxon>Actinomycetes</taxon>
        <taxon>Kitasatosporales</taxon>
        <taxon>Streptomycetaceae</taxon>
        <taxon>Streptomyces</taxon>
    </lineage>
</organism>
<dbReference type="InterPro" id="IPR002509">
    <property type="entry name" value="NODB_dom"/>
</dbReference>
<dbReference type="PANTHER" id="PTHR10587:SF134">
    <property type="entry name" value="SECRETED PROTEIN"/>
    <property type="match status" value="1"/>
</dbReference>
<protein>
    <submittedName>
        <fullName evidence="3">Peptidoglycan/xylan/chitin deacetylase, PgdA/CDA1 family</fullName>
    </submittedName>
</protein>
<dbReference type="Proteomes" id="UP000199207">
    <property type="component" value="Unassembled WGS sequence"/>
</dbReference>
<proteinExistence type="predicted"/>
<dbReference type="GO" id="GO:0016810">
    <property type="term" value="F:hydrolase activity, acting on carbon-nitrogen (but not peptide) bonds"/>
    <property type="evidence" value="ECO:0007669"/>
    <property type="project" value="InterPro"/>
</dbReference>